<comment type="caution">
    <text evidence="2">The sequence shown here is derived from an EMBL/GenBank/DDBJ whole genome shotgun (WGS) entry which is preliminary data.</text>
</comment>
<proteinExistence type="predicted"/>
<reference evidence="2" key="2">
    <citation type="submission" date="2020-08" db="EMBL/GenBank/DDBJ databases">
        <title>Plant Genome Project.</title>
        <authorList>
            <person name="Zhang R.-G."/>
        </authorList>
    </citation>
    <scope>NUCLEOTIDE SEQUENCE</scope>
    <source>
        <strain evidence="2">Huo1</strain>
        <tissue evidence="2">Leaf</tissue>
    </source>
</reference>
<keyword evidence="3" id="KW-1185">Reference proteome</keyword>
<protein>
    <submittedName>
        <fullName evidence="2">Uncharacterized protein</fullName>
    </submittedName>
</protein>
<dbReference type="AlphaFoldDB" id="A0A8X8YRV4"/>
<evidence type="ECO:0000313" key="3">
    <source>
        <dbReference type="Proteomes" id="UP000298416"/>
    </source>
</evidence>
<accession>A0A8X8YRV4</accession>
<reference evidence="2" key="1">
    <citation type="submission" date="2018-01" db="EMBL/GenBank/DDBJ databases">
        <authorList>
            <person name="Mao J.F."/>
        </authorList>
    </citation>
    <scope>NUCLEOTIDE SEQUENCE</scope>
    <source>
        <strain evidence="2">Huo1</strain>
        <tissue evidence="2">Leaf</tissue>
    </source>
</reference>
<dbReference type="Proteomes" id="UP000298416">
    <property type="component" value="Unassembled WGS sequence"/>
</dbReference>
<feature type="region of interest" description="Disordered" evidence="1">
    <location>
        <begin position="1"/>
        <end position="23"/>
    </location>
</feature>
<gene>
    <name evidence="2" type="ORF">SASPL_106130</name>
</gene>
<evidence type="ECO:0000256" key="1">
    <source>
        <dbReference type="SAM" id="MobiDB-lite"/>
    </source>
</evidence>
<dbReference type="EMBL" id="PNBA02000002">
    <property type="protein sequence ID" value="KAG6434493.1"/>
    <property type="molecule type" value="Genomic_DNA"/>
</dbReference>
<evidence type="ECO:0000313" key="2">
    <source>
        <dbReference type="EMBL" id="KAG6434493.1"/>
    </source>
</evidence>
<organism evidence="2">
    <name type="scientific">Salvia splendens</name>
    <name type="common">Scarlet sage</name>
    <dbReference type="NCBI Taxonomy" id="180675"/>
    <lineage>
        <taxon>Eukaryota</taxon>
        <taxon>Viridiplantae</taxon>
        <taxon>Streptophyta</taxon>
        <taxon>Embryophyta</taxon>
        <taxon>Tracheophyta</taxon>
        <taxon>Spermatophyta</taxon>
        <taxon>Magnoliopsida</taxon>
        <taxon>eudicotyledons</taxon>
        <taxon>Gunneridae</taxon>
        <taxon>Pentapetalae</taxon>
        <taxon>asterids</taxon>
        <taxon>lamiids</taxon>
        <taxon>Lamiales</taxon>
        <taxon>Lamiaceae</taxon>
        <taxon>Nepetoideae</taxon>
        <taxon>Mentheae</taxon>
        <taxon>Salviinae</taxon>
        <taxon>Salvia</taxon>
        <taxon>Salvia subgen. Calosphace</taxon>
        <taxon>core Calosphace</taxon>
    </lineage>
</organism>
<feature type="compositionally biased region" description="Polar residues" evidence="1">
    <location>
        <begin position="13"/>
        <end position="23"/>
    </location>
</feature>
<sequence length="383" mass="42581">MQKWFDGQDSPDIPTSSHPQAHGKTTIQFKAKVRSHRVHTNSCLAFATAKASCLGGVVHAASGLVDGEGVASIKARTEIIIPDTPPSRYRSRSPPLRYRHNVNRSLFRRAIVAPISSESLRSDPGVSVNESETVVQETVFDGSEPPVPEAVLPFDDSNAVVPEMIRPCDESDMVVPEILRLCEYFDTVVPETALLLDDSESFWSTSSKIPHFDDLVIERPMPYDSEKFMQELLEMLLPGGHNSYKLPHMGNAALRRADQLPHNLEVPADLVRQCIAHLLEMGCTEGLVRIARSLGMEVGEIRYGTIVLVVWFAFTLRVRLFHPIRHISTTCKPHGFKPLADRTGLVVAGRERRGLTHPLFRRSSARSEVGVRDRRGLIADGRS</sequence>
<name>A0A8X8YRV4_SALSN</name>